<dbReference type="PANTHER" id="PTHR43157">
    <property type="entry name" value="PHOSPHATIDYLINOSITOL-GLYCAN BIOSYNTHESIS CLASS F PROTEIN-RELATED"/>
    <property type="match status" value="1"/>
</dbReference>
<dbReference type="Proteomes" id="UP001165586">
    <property type="component" value="Unassembled WGS sequence"/>
</dbReference>
<dbReference type="EMBL" id="JANLCJ010000003">
    <property type="protein sequence ID" value="MCS5733855.1"/>
    <property type="molecule type" value="Genomic_DNA"/>
</dbReference>
<gene>
    <name evidence="3" type="ORF">N1032_08900</name>
</gene>
<proteinExistence type="inferred from homology"/>
<dbReference type="InterPro" id="IPR002347">
    <property type="entry name" value="SDR_fam"/>
</dbReference>
<evidence type="ECO:0000256" key="1">
    <source>
        <dbReference type="ARBA" id="ARBA00006484"/>
    </source>
</evidence>
<protein>
    <submittedName>
        <fullName evidence="3">SDR family NAD(P)-dependent oxidoreductase</fullName>
    </submittedName>
</protein>
<name>A0ABT2H1Q6_9MICO</name>
<dbReference type="PANTHER" id="PTHR43157:SF31">
    <property type="entry name" value="PHOSPHATIDYLINOSITOL-GLYCAN BIOSYNTHESIS CLASS F PROTEIN"/>
    <property type="match status" value="1"/>
</dbReference>
<evidence type="ECO:0000256" key="2">
    <source>
        <dbReference type="ARBA" id="ARBA00023002"/>
    </source>
</evidence>
<comment type="similarity">
    <text evidence="1">Belongs to the short-chain dehydrogenases/reductases (SDR) family.</text>
</comment>
<organism evidence="3 4">
    <name type="scientific">Herbiconiux daphne</name>
    <dbReference type="NCBI Taxonomy" id="2970914"/>
    <lineage>
        <taxon>Bacteria</taxon>
        <taxon>Bacillati</taxon>
        <taxon>Actinomycetota</taxon>
        <taxon>Actinomycetes</taxon>
        <taxon>Micrococcales</taxon>
        <taxon>Microbacteriaceae</taxon>
        <taxon>Herbiconiux</taxon>
    </lineage>
</organism>
<dbReference type="InterPro" id="IPR020904">
    <property type="entry name" value="Sc_DH/Rdtase_CS"/>
</dbReference>
<dbReference type="PROSITE" id="PS00061">
    <property type="entry name" value="ADH_SHORT"/>
    <property type="match status" value="1"/>
</dbReference>
<accession>A0ABT2H1Q6</accession>
<dbReference type="Gene3D" id="3.40.50.720">
    <property type="entry name" value="NAD(P)-binding Rossmann-like Domain"/>
    <property type="match status" value="1"/>
</dbReference>
<keyword evidence="2" id="KW-0560">Oxidoreductase</keyword>
<keyword evidence="4" id="KW-1185">Reference proteome</keyword>
<dbReference type="InterPro" id="IPR036291">
    <property type="entry name" value="NAD(P)-bd_dom_sf"/>
</dbReference>
<reference evidence="3" key="1">
    <citation type="submission" date="2022-08" db="EMBL/GenBank/DDBJ databases">
        <authorList>
            <person name="Deng Y."/>
            <person name="Han X.-F."/>
            <person name="Zhang Y.-Q."/>
        </authorList>
    </citation>
    <scope>NUCLEOTIDE SEQUENCE</scope>
    <source>
        <strain evidence="3">CPCC 203386</strain>
    </source>
</reference>
<dbReference type="PRINTS" id="PR00081">
    <property type="entry name" value="GDHRDH"/>
</dbReference>
<sequence length="281" mass="29515">MAERTIVITGASSGIGAVAAAQLAERGDRVAVVGRNPERTKAVAEKIGGTPFVADFARLDDVRELGATLLGHYDTIDVLLNNAGGLVSKRTITVDGHDATLQSNYLAPYLLTRTLLPRLEASAQAGGTARVVCTSSVANLFGHLDLDDLDFTARPWRGGWQAYGTAKLAVIMFVREFARRVSTTGVEAYSVHPGSIVSGFGADSRLIRFGTAVTGGHWGATVEVGAAPLLALAAESPVPAASGAYFDRLKPNGRVGRQARDVDLQHALWLRTAALVGLPAD</sequence>
<evidence type="ECO:0000313" key="3">
    <source>
        <dbReference type="EMBL" id="MCS5733855.1"/>
    </source>
</evidence>
<comment type="caution">
    <text evidence="3">The sequence shown here is derived from an EMBL/GenBank/DDBJ whole genome shotgun (WGS) entry which is preliminary data.</text>
</comment>
<dbReference type="SUPFAM" id="SSF51735">
    <property type="entry name" value="NAD(P)-binding Rossmann-fold domains"/>
    <property type="match status" value="1"/>
</dbReference>
<evidence type="ECO:0000313" key="4">
    <source>
        <dbReference type="Proteomes" id="UP001165586"/>
    </source>
</evidence>
<dbReference type="Pfam" id="PF00106">
    <property type="entry name" value="adh_short"/>
    <property type="match status" value="1"/>
</dbReference>
<dbReference type="RefSeq" id="WP_259538712.1">
    <property type="nucleotide sequence ID" value="NZ_JANLCJ010000003.1"/>
</dbReference>